<proteinExistence type="predicted"/>
<organism evidence="3 4">
    <name type="scientific">Cephalotrichum gorgonifer</name>
    <dbReference type="NCBI Taxonomy" id="2041049"/>
    <lineage>
        <taxon>Eukaryota</taxon>
        <taxon>Fungi</taxon>
        <taxon>Dikarya</taxon>
        <taxon>Ascomycota</taxon>
        <taxon>Pezizomycotina</taxon>
        <taxon>Sordariomycetes</taxon>
        <taxon>Hypocreomycetidae</taxon>
        <taxon>Microascales</taxon>
        <taxon>Microascaceae</taxon>
        <taxon>Cephalotrichum</taxon>
    </lineage>
</organism>
<keyword evidence="4" id="KW-1185">Reference proteome</keyword>
<gene>
    <name evidence="3" type="ORF">DNG_03139</name>
</gene>
<evidence type="ECO:0000256" key="2">
    <source>
        <dbReference type="SAM" id="SignalP"/>
    </source>
</evidence>
<evidence type="ECO:0000313" key="4">
    <source>
        <dbReference type="Proteomes" id="UP001187682"/>
    </source>
</evidence>
<reference evidence="3" key="1">
    <citation type="submission" date="2018-03" db="EMBL/GenBank/DDBJ databases">
        <authorList>
            <person name="Guldener U."/>
        </authorList>
    </citation>
    <scope>NUCLEOTIDE SEQUENCE</scope>
</reference>
<dbReference type="Proteomes" id="UP001187682">
    <property type="component" value="Unassembled WGS sequence"/>
</dbReference>
<feature type="signal peptide" evidence="2">
    <location>
        <begin position="1"/>
        <end position="19"/>
    </location>
</feature>
<evidence type="ECO:0000256" key="1">
    <source>
        <dbReference type="SAM" id="MobiDB-lite"/>
    </source>
</evidence>
<dbReference type="EMBL" id="ONZQ02000003">
    <property type="protein sequence ID" value="SPO00294.1"/>
    <property type="molecule type" value="Genomic_DNA"/>
</dbReference>
<feature type="compositionally biased region" description="Acidic residues" evidence="1">
    <location>
        <begin position="218"/>
        <end position="229"/>
    </location>
</feature>
<protein>
    <submittedName>
        <fullName evidence="3">Uncharacterized protein</fullName>
    </submittedName>
</protein>
<keyword evidence="2" id="KW-0732">Signal</keyword>
<comment type="caution">
    <text evidence="3">The sequence shown here is derived from an EMBL/GenBank/DDBJ whole genome shotgun (WGS) entry which is preliminary data.</text>
</comment>
<accession>A0AAE8MVP1</accession>
<feature type="compositionally biased region" description="Low complexity" evidence="1">
    <location>
        <begin position="231"/>
        <end position="242"/>
    </location>
</feature>
<evidence type="ECO:0000313" key="3">
    <source>
        <dbReference type="EMBL" id="SPO00294.1"/>
    </source>
</evidence>
<feature type="chain" id="PRO_5041916685" evidence="2">
    <location>
        <begin position="20"/>
        <end position="660"/>
    </location>
</feature>
<feature type="region of interest" description="Disordered" evidence="1">
    <location>
        <begin position="200"/>
        <end position="242"/>
    </location>
</feature>
<dbReference type="AlphaFoldDB" id="A0AAE8MVP1"/>
<sequence length="660" mass="71477">MITQKWIFAAFGFIGISSAATNSRQPVATVIHTINLSRRQDVASPNAAAIVPTAPGQIGINPPEPEIIKGSIGANTEYLTDLGGTTSWIGPDPSHIKVATITTTNKAGATAVATVTQGVSAVKNGAEGLDILLSPAVRAKLQSIAKQVTPCSKKRALRRRQGACGLADFVERVGADEELRGTFTEQLTDQVWAEIDEGFEGSPEDVAGWEGDGRPPGDDEGYFSDDGDGFFEGAEGAEGSEAGSTLEGIVFSSEEEAAAMAELVAGAGGGEGSAAVFGGATLTAGSFLAYVWNVVEGGGQLDAVYQIPKERIHKVTKTKTDAPEATSTSSSSCPTDFPYPKCGTDCGPTSVQPSIAESTDISDWACSEGKNKDCKCNPAPRQFVTPYDQEAQVAMWAAFDELSKKPLPVETRCPGPLSDAPRKFFSDIANTFCDNYSLDTDTAPVGYNIDGFQRVILAKPRQKRSPPENKEAYVDYTFFLHWKKTDGECRLPRESLCKDSFKKLMDSNCGINHGPQTDRLSVEASIDVGCGEFGWQVSVPQRSHNLPPQSQDCHDRNDGKHRDVHREAQKTWSYLGCQWHAKDKMLKPGDEISWFYDFMKWKISWVDGCTEHSEQLAMKPLGNSDLDCQKLMVENYTECTRNGGTGGFKHAGCLRYEFYL</sequence>
<name>A0AAE8MVP1_9PEZI</name>